<comment type="catalytic activity">
    <reaction evidence="1">
        <text>ATP + protein L-histidine = ADP + protein N-phospho-L-histidine.</text>
        <dbReference type="EC" id="2.7.13.3"/>
    </reaction>
</comment>
<dbReference type="EMBL" id="CP009530">
    <property type="protein sequence ID" value="AKB59781.1"/>
    <property type="molecule type" value="Genomic_DNA"/>
</dbReference>
<dbReference type="RefSeq" id="WP_048122296.1">
    <property type="nucleotide sequence ID" value="NZ_CP009530.1"/>
</dbReference>
<keyword evidence="13" id="KW-1133">Transmembrane helix</keyword>
<dbReference type="PANTHER" id="PTHR43047:SF72">
    <property type="entry name" value="OSMOSENSING HISTIDINE PROTEIN KINASE SLN1"/>
    <property type="match status" value="1"/>
</dbReference>
<evidence type="ECO:0000256" key="10">
    <source>
        <dbReference type="ARBA" id="ARBA00023136"/>
    </source>
</evidence>
<dbReference type="Pfam" id="PF00072">
    <property type="entry name" value="Response_reg"/>
    <property type="match status" value="2"/>
</dbReference>
<feature type="domain" description="HAMP" evidence="18">
    <location>
        <begin position="318"/>
        <end position="371"/>
    </location>
</feature>
<dbReference type="InterPro" id="IPR000700">
    <property type="entry name" value="PAS-assoc_C"/>
</dbReference>
<dbReference type="GO" id="GO:0009927">
    <property type="term" value="F:histidine phosphotransfer kinase activity"/>
    <property type="evidence" value="ECO:0007669"/>
    <property type="project" value="TreeGrafter"/>
</dbReference>
<evidence type="ECO:0000256" key="11">
    <source>
        <dbReference type="ARBA" id="ARBA00023306"/>
    </source>
</evidence>
<keyword evidence="5" id="KW-0808">Transferase</keyword>
<dbReference type="AlphaFoldDB" id="A0A0E3LRC5"/>
<dbReference type="InterPro" id="IPR003594">
    <property type="entry name" value="HATPase_dom"/>
</dbReference>
<evidence type="ECO:0000256" key="13">
    <source>
        <dbReference type="SAM" id="Phobius"/>
    </source>
</evidence>
<evidence type="ECO:0000256" key="7">
    <source>
        <dbReference type="ARBA" id="ARBA00022777"/>
    </source>
</evidence>
<dbReference type="SUPFAM" id="SSF52172">
    <property type="entry name" value="CheY-like"/>
    <property type="match status" value="2"/>
</dbReference>
<organism evidence="19 20">
    <name type="scientific">Methanosarcina barkeri 227</name>
    <dbReference type="NCBI Taxonomy" id="1434106"/>
    <lineage>
        <taxon>Archaea</taxon>
        <taxon>Methanobacteriati</taxon>
        <taxon>Methanobacteriota</taxon>
        <taxon>Stenosarchaea group</taxon>
        <taxon>Methanomicrobia</taxon>
        <taxon>Methanosarcinales</taxon>
        <taxon>Methanosarcinaceae</taxon>
        <taxon>Methanosarcina</taxon>
    </lineage>
</organism>
<feature type="domain" description="PAC" evidence="17">
    <location>
        <begin position="446"/>
        <end position="497"/>
    </location>
</feature>
<keyword evidence="6" id="KW-0547">Nucleotide-binding</keyword>
<dbReference type="CDD" id="cd00130">
    <property type="entry name" value="PAS"/>
    <property type="match status" value="1"/>
</dbReference>
<dbReference type="GO" id="GO:0005524">
    <property type="term" value="F:ATP binding"/>
    <property type="evidence" value="ECO:0007669"/>
    <property type="project" value="UniProtKB-KW"/>
</dbReference>
<dbReference type="EC" id="2.7.13.3" evidence="3"/>
<feature type="modified residue" description="4-aspartylphosphate" evidence="12">
    <location>
        <position position="840"/>
    </location>
</feature>
<keyword evidence="13" id="KW-0812">Transmembrane</keyword>
<dbReference type="SUPFAM" id="SSF55874">
    <property type="entry name" value="ATPase domain of HSP90 chaperone/DNA topoisomerase II/histidine kinase"/>
    <property type="match status" value="1"/>
</dbReference>
<gene>
    <name evidence="19" type="ORF">MSBR2_3265</name>
</gene>
<feature type="modified residue" description="4-aspartylphosphate" evidence="12">
    <location>
        <position position="963"/>
    </location>
</feature>
<evidence type="ECO:0000256" key="3">
    <source>
        <dbReference type="ARBA" id="ARBA00012438"/>
    </source>
</evidence>
<dbReference type="Gene3D" id="3.30.565.10">
    <property type="entry name" value="Histidine kinase-like ATPase, C-terminal domain"/>
    <property type="match status" value="1"/>
</dbReference>
<dbReference type="PROSITE" id="PS50113">
    <property type="entry name" value="PAC"/>
    <property type="match status" value="1"/>
</dbReference>
<dbReference type="Gene3D" id="3.40.50.2300">
    <property type="match status" value="2"/>
</dbReference>
<dbReference type="Pfam" id="PF05228">
    <property type="entry name" value="CHASE4"/>
    <property type="match status" value="1"/>
</dbReference>
<keyword evidence="4 12" id="KW-0597">Phosphoprotein</keyword>
<dbReference type="SMART" id="SM00448">
    <property type="entry name" value="REC"/>
    <property type="match status" value="2"/>
</dbReference>
<name>A0A0E3LRC5_METBA</name>
<dbReference type="GeneID" id="24846651"/>
<keyword evidence="8" id="KW-0067">ATP-binding</keyword>
<evidence type="ECO:0000256" key="8">
    <source>
        <dbReference type="ARBA" id="ARBA00022840"/>
    </source>
</evidence>
<dbReference type="InterPro" id="IPR036097">
    <property type="entry name" value="HisK_dim/P_sf"/>
</dbReference>
<dbReference type="InterPro" id="IPR004358">
    <property type="entry name" value="Sig_transdc_His_kin-like_C"/>
</dbReference>
<evidence type="ECO:0000256" key="5">
    <source>
        <dbReference type="ARBA" id="ARBA00022679"/>
    </source>
</evidence>
<evidence type="ECO:0000313" key="19">
    <source>
        <dbReference type="EMBL" id="AKB59781.1"/>
    </source>
</evidence>
<dbReference type="InterPro" id="IPR003660">
    <property type="entry name" value="HAMP_dom"/>
</dbReference>
<dbReference type="InterPro" id="IPR035965">
    <property type="entry name" value="PAS-like_dom_sf"/>
</dbReference>
<dbReference type="SMART" id="SM00388">
    <property type="entry name" value="HisKA"/>
    <property type="match status" value="1"/>
</dbReference>
<dbReference type="SUPFAM" id="SSF47384">
    <property type="entry name" value="Homodimeric domain of signal transducing histidine kinase"/>
    <property type="match status" value="1"/>
</dbReference>
<keyword evidence="10 13" id="KW-0472">Membrane</keyword>
<reference evidence="19 20" key="1">
    <citation type="submission" date="2014-07" db="EMBL/GenBank/DDBJ databases">
        <title>Methanogenic archaea and the global carbon cycle.</title>
        <authorList>
            <person name="Henriksen J.R."/>
            <person name="Luke J."/>
            <person name="Reinhart S."/>
            <person name="Benedict M.N."/>
            <person name="Youngblut N.D."/>
            <person name="Metcalf M.E."/>
            <person name="Whitaker R.J."/>
            <person name="Metcalf W.W."/>
        </authorList>
    </citation>
    <scope>NUCLEOTIDE SEQUENCE [LARGE SCALE GENOMIC DNA]</scope>
    <source>
        <strain evidence="19 20">227</strain>
    </source>
</reference>
<feature type="domain" description="Response regulatory" evidence="15">
    <location>
        <begin position="791"/>
        <end position="904"/>
    </location>
</feature>
<accession>A0A0E3LRC5</accession>
<dbReference type="Gene3D" id="3.30.450.20">
    <property type="entry name" value="PAS domain"/>
    <property type="match status" value="1"/>
</dbReference>
<dbReference type="Gene3D" id="6.10.340.10">
    <property type="match status" value="1"/>
</dbReference>
<dbReference type="InterPro" id="IPR007892">
    <property type="entry name" value="CHASE4"/>
</dbReference>
<dbReference type="KEGG" id="mbar:MSBR2_3265"/>
<dbReference type="Proteomes" id="UP000033079">
    <property type="component" value="Chromosome"/>
</dbReference>
<evidence type="ECO:0000313" key="20">
    <source>
        <dbReference type="Proteomes" id="UP000033079"/>
    </source>
</evidence>
<dbReference type="PRINTS" id="PR00344">
    <property type="entry name" value="BCTRLSENSOR"/>
</dbReference>
<evidence type="ECO:0000259" key="15">
    <source>
        <dbReference type="PROSITE" id="PS50110"/>
    </source>
</evidence>
<protein>
    <recommendedName>
        <fullName evidence="3">histidine kinase</fullName>
        <ecNumber evidence="3">2.7.13.3</ecNumber>
    </recommendedName>
</protein>
<dbReference type="SMART" id="SM00091">
    <property type="entry name" value="PAS"/>
    <property type="match status" value="1"/>
</dbReference>
<dbReference type="CDD" id="cd16922">
    <property type="entry name" value="HATPase_EvgS-ArcB-TorS-like"/>
    <property type="match status" value="1"/>
</dbReference>
<dbReference type="SMART" id="SM00387">
    <property type="entry name" value="HATPase_c"/>
    <property type="match status" value="1"/>
</dbReference>
<keyword evidence="7 19" id="KW-0418">Kinase</keyword>
<comment type="subcellular location">
    <subcellularLocation>
        <location evidence="2">Membrane</location>
    </subcellularLocation>
</comment>
<dbReference type="InterPro" id="IPR000014">
    <property type="entry name" value="PAS"/>
</dbReference>
<dbReference type="PATRIC" id="fig|1434106.5.peg.4143"/>
<dbReference type="PANTHER" id="PTHR43047">
    <property type="entry name" value="TWO-COMPONENT HISTIDINE PROTEIN KINASE"/>
    <property type="match status" value="1"/>
</dbReference>
<sequence>MNVSRKILAIIYIIFALLISVVIFASQSILGSTFSDLQKKEATDNVEKIENMIDLQILQLEKINSDLSSRDDVRNLMLNQGLQNLSSGTPLGDIFSISGCDFIFLVNHSGYIVYSEISDPEPSTSASTLNVSTVTVSTVNASTVNASTVNASYLPIVRQRINDGSLLCKETETSLNGLFLLKNGPAIISSQPVFAAPDNNESSGTIILGKYLDSSFIESVQESTGSTFALYSFNNASSDLLQAFFENPGPNFTYTVTGEHVICYSVLEDLSGSPAIVIQTDADSSIYAEGQKALRYIVFFLLFAGLTIGASCKFLLDREVVSRIVAIDNFVEKVRLNENFSERFPMDGDDELSRLSEGINQTLDRLKTTSNEFKAQEHEKKLILDSLSELVVFMDSDLKIIWLNKAALDYMGMKMDDVIGQHYQDLYILYKENPGKSPVLKALESGNEEFGEVVTQDGKVWTITAIPIKNEDSRITGILKTGFDITVHRRSEEKLIQAKLEAEEANNSKSEFLTNVSHELRTPLNSIIGFSDILLDKVFGDLNEKQFRYISNISTSGKHLLALINDILDLSKVEAGKMELHYSEFSIDSVFEEVKAVLSPLIQVKSLEVTFNVESDVTTLEADRGRLIQILYNLVSNAIKFTPNGGKVSVYCKESGNRALISVIDTGIGISAEDQVKLFQPFTQLDASTAKQYCGTGLGLALVKKIVNLHQGDIWVESDPGKGSNFTFSLPLRKPLELRKASKIGIEDVILEFEMSKAAALSVKENIENSQEEVELPEICPSEKGDVKQELILVVDDDKSSSELLSIILKDAGYSVALLYSGKRVLEVAKSLKPDIITLDVFLPDTNGWLVLRQLQNDPYTASIPVLIISMTNNNELGITLGATYSFAKPVKRIELVNSLREITGKFRFESPKVLIVDDDENTVELLSSMIEPEGFEVIKAYSGREGLQNLFLEHQPDILILDLMMPGISGFDVISSMRADVRTKNIPLIVCTSGELTEKNLEELNSELKGHLISILKKGTFGRKELINRIKQLTMLKRRNDEKNPDCRR</sequence>
<dbReference type="CDD" id="cd00082">
    <property type="entry name" value="HisKA"/>
    <property type="match status" value="1"/>
</dbReference>
<evidence type="ECO:0000256" key="6">
    <source>
        <dbReference type="ARBA" id="ARBA00022741"/>
    </source>
</evidence>
<keyword evidence="11" id="KW-0131">Cell cycle</keyword>
<dbReference type="PROSITE" id="PS50109">
    <property type="entry name" value="HIS_KIN"/>
    <property type="match status" value="1"/>
</dbReference>
<evidence type="ECO:0000256" key="1">
    <source>
        <dbReference type="ARBA" id="ARBA00000085"/>
    </source>
</evidence>
<dbReference type="InterPro" id="IPR036890">
    <property type="entry name" value="HATPase_C_sf"/>
</dbReference>
<dbReference type="Pfam" id="PF02518">
    <property type="entry name" value="HATPase_c"/>
    <property type="match status" value="1"/>
</dbReference>
<dbReference type="InterPro" id="IPR001789">
    <property type="entry name" value="Sig_transdc_resp-reg_receiver"/>
</dbReference>
<feature type="transmembrane region" description="Helical" evidence="13">
    <location>
        <begin position="7"/>
        <end position="30"/>
    </location>
</feature>
<evidence type="ECO:0000259" key="16">
    <source>
        <dbReference type="PROSITE" id="PS50112"/>
    </source>
</evidence>
<feature type="domain" description="Histidine kinase" evidence="14">
    <location>
        <begin position="515"/>
        <end position="734"/>
    </location>
</feature>
<keyword evidence="9" id="KW-0902">Two-component regulatory system</keyword>
<dbReference type="PROSITE" id="PS50112">
    <property type="entry name" value="PAS"/>
    <property type="match status" value="1"/>
</dbReference>
<feature type="domain" description="Response regulatory" evidence="15">
    <location>
        <begin position="913"/>
        <end position="1035"/>
    </location>
</feature>
<dbReference type="InterPro" id="IPR011006">
    <property type="entry name" value="CheY-like_superfamily"/>
</dbReference>
<feature type="domain" description="PAS" evidence="16">
    <location>
        <begin position="376"/>
        <end position="421"/>
    </location>
</feature>
<dbReference type="PROSITE" id="PS50885">
    <property type="entry name" value="HAMP"/>
    <property type="match status" value="1"/>
</dbReference>
<evidence type="ECO:0000256" key="9">
    <source>
        <dbReference type="ARBA" id="ARBA00023012"/>
    </source>
</evidence>
<dbReference type="FunFam" id="3.30.565.10:FF:000010">
    <property type="entry name" value="Sensor histidine kinase RcsC"/>
    <property type="match status" value="1"/>
</dbReference>
<evidence type="ECO:0000256" key="12">
    <source>
        <dbReference type="PROSITE-ProRule" id="PRU00169"/>
    </source>
</evidence>
<dbReference type="InterPro" id="IPR005467">
    <property type="entry name" value="His_kinase_dom"/>
</dbReference>
<dbReference type="GO" id="GO:0000155">
    <property type="term" value="F:phosphorelay sensor kinase activity"/>
    <property type="evidence" value="ECO:0007669"/>
    <property type="project" value="InterPro"/>
</dbReference>
<dbReference type="PROSITE" id="PS50110">
    <property type="entry name" value="RESPONSE_REGULATORY"/>
    <property type="match status" value="2"/>
</dbReference>
<dbReference type="Pfam" id="PF13426">
    <property type="entry name" value="PAS_9"/>
    <property type="match status" value="1"/>
</dbReference>
<dbReference type="CDD" id="cd06225">
    <property type="entry name" value="HAMP"/>
    <property type="match status" value="1"/>
</dbReference>
<dbReference type="FunFam" id="1.10.287.130:FF:000038">
    <property type="entry name" value="Sensory transduction histidine kinase"/>
    <property type="match status" value="1"/>
</dbReference>
<dbReference type="NCBIfam" id="TIGR00229">
    <property type="entry name" value="sensory_box"/>
    <property type="match status" value="1"/>
</dbReference>
<evidence type="ECO:0000259" key="17">
    <source>
        <dbReference type="PROSITE" id="PS50113"/>
    </source>
</evidence>
<evidence type="ECO:0000259" key="18">
    <source>
        <dbReference type="PROSITE" id="PS50885"/>
    </source>
</evidence>
<evidence type="ECO:0000256" key="4">
    <source>
        <dbReference type="ARBA" id="ARBA00022553"/>
    </source>
</evidence>
<dbReference type="Pfam" id="PF00512">
    <property type="entry name" value="HisKA"/>
    <property type="match status" value="1"/>
</dbReference>
<proteinExistence type="predicted"/>
<evidence type="ECO:0000259" key="14">
    <source>
        <dbReference type="PROSITE" id="PS50109"/>
    </source>
</evidence>
<dbReference type="SUPFAM" id="SSF55785">
    <property type="entry name" value="PYP-like sensor domain (PAS domain)"/>
    <property type="match status" value="1"/>
</dbReference>
<dbReference type="GO" id="GO:0005886">
    <property type="term" value="C:plasma membrane"/>
    <property type="evidence" value="ECO:0007669"/>
    <property type="project" value="TreeGrafter"/>
</dbReference>
<evidence type="ECO:0000256" key="2">
    <source>
        <dbReference type="ARBA" id="ARBA00004370"/>
    </source>
</evidence>
<dbReference type="InterPro" id="IPR003661">
    <property type="entry name" value="HisK_dim/P_dom"/>
</dbReference>
<dbReference type="HOGENOM" id="CLU_009587_0_0_2"/>
<dbReference type="Gene3D" id="1.10.287.130">
    <property type="match status" value="1"/>
</dbReference>